<gene>
    <name evidence="1" type="ORF">METZ01_LOCUS351489</name>
</gene>
<feature type="non-terminal residue" evidence="1">
    <location>
        <position position="1"/>
    </location>
</feature>
<dbReference type="EMBL" id="UINC01122676">
    <property type="protein sequence ID" value="SVC98635.1"/>
    <property type="molecule type" value="Genomic_DNA"/>
</dbReference>
<dbReference type="AlphaFoldDB" id="A0A382RNA6"/>
<sequence length="105" mass="12265">EPMNGSLLVSIEGEPKSFLPPRLFFIMLEIKTFGKEGMVYNRGRQIVLENERTGEHVAVKVVQYDSMQGWLAENGEGDWQWYHEKENQKWPEGTECWKYVKKVGT</sequence>
<accession>A0A382RNA6</accession>
<organism evidence="1">
    <name type="scientific">marine metagenome</name>
    <dbReference type="NCBI Taxonomy" id="408172"/>
    <lineage>
        <taxon>unclassified sequences</taxon>
        <taxon>metagenomes</taxon>
        <taxon>ecological metagenomes</taxon>
    </lineage>
</organism>
<proteinExistence type="predicted"/>
<reference evidence="1" key="1">
    <citation type="submission" date="2018-05" db="EMBL/GenBank/DDBJ databases">
        <authorList>
            <person name="Lanie J.A."/>
            <person name="Ng W.-L."/>
            <person name="Kazmierczak K.M."/>
            <person name="Andrzejewski T.M."/>
            <person name="Davidsen T.M."/>
            <person name="Wayne K.J."/>
            <person name="Tettelin H."/>
            <person name="Glass J.I."/>
            <person name="Rusch D."/>
            <person name="Podicherti R."/>
            <person name="Tsui H.-C.T."/>
            <person name="Winkler M.E."/>
        </authorList>
    </citation>
    <scope>NUCLEOTIDE SEQUENCE</scope>
</reference>
<evidence type="ECO:0000313" key="1">
    <source>
        <dbReference type="EMBL" id="SVC98635.1"/>
    </source>
</evidence>
<protein>
    <submittedName>
        <fullName evidence="1">Uncharacterized protein</fullName>
    </submittedName>
</protein>
<name>A0A382RNA6_9ZZZZ</name>